<dbReference type="EMBL" id="CP049074">
    <property type="protein sequence ID" value="QKR00826.1"/>
    <property type="molecule type" value="Genomic_DNA"/>
</dbReference>
<accession>A0A6N0NVI2</accession>
<evidence type="ECO:0000313" key="1">
    <source>
        <dbReference type="EMBL" id="QKR00826.1"/>
    </source>
</evidence>
<reference evidence="1 2" key="1">
    <citation type="submission" date="2020-02" db="EMBL/GenBank/DDBJ databases">
        <title>Comparative genome analysis reveals the metabolism and evolution of the thermophilic archaeal genus Metallosphaera.</title>
        <authorList>
            <person name="Jiang C."/>
        </authorList>
    </citation>
    <scope>NUCLEOTIDE SEQUENCE [LARGE SCALE GENOMIC DNA]</scope>
    <source>
        <strain evidence="1 2">Ric-A</strain>
    </source>
</reference>
<proteinExistence type="predicted"/>
<evidence type="ECO:0008006" key="3">
    <source>
        <dbReference type="Google" id="ProtNLM"/>
    </source>
</evidence>
<protein>
    <recommendedName>
        <fullName evidence="3">PD-(D/E)XK endonuclease-like domain-containing protein</fullName>
    </recommendedName>
</protein>
<sequence length="288" mass="33198">MSLTSIIKAGFANVIVEVIPIPKDYFQGSKNCIAKPKTKNYSTVGTAFDYLLRSYLKYLHPDAEEVSIIGLTSLKFVENRIDQFGKIKLENKMLDKDDLRSIKRVVKEYLKEKKEYLAQGKLTKRYAELTMKFARLDSIYRAGIYEDVDAPVEEGDVDDLINLYSIVPDELKNFSGKYLLNPHFRDVSDLVRGADVDLIMGNTMIDIKTTKGMELDKYTWSQLVGYLMLADEVRSRYSDFPYIENIGIYYSRYGKLWTIGADYVRGNSHYEEVKNQLLSYNKKSSLHS</sequence>
<keyword evidence="2" id="KW-1185">Reference proteome</keyword>
<dbReference type="Proteomes" id="UP000509301">
    <property type="component" value="Chromosome"/>
</dbReference>
<organism evidence="1 2">
    <name type="scientific">Metallosphaera tengchongensis</name>
    <dbReference type="NCBI Taxonomy" id="1532350"/>
    <lineage>
        <taxon>Archaea</taxon>
        <taxon>Thermoproteota</taxon>
        <taxon>Thermoprotei</taxon>
        <taxon>Sulfolobales</taxon>
        <taxon>Sulfolobaceae</taxon>
        <taxon>Metallosphaera</taxon>
    </lineage>
</organism>
<name>A0A6N0NVI2_9CREN</name>
<dbReference type="KEGG" id="mten:GWK48_10915"/>
<gene>
    <name evidence="1" type="ORF">GWK48_10915</name>
</gene>
<dbReference type="AlphaFoldDB" id="A0A6N0NVI2"/>
<dbReference type="RefSeq" id="WP_174632213.1">
    <property type="nucleotide sequence ID" value="NZ_CP049074.1"/>
</dbReference>
<dbReference type="GeneID" id="55642460"/>
<evidence type="ECO:0000313" key="2">
    <source>
        <dbReference type="Proteomes" id="UP000509301"/>
    </source>
</evidence>
<dbReference type="OrthoDB" id="193100at2157"/>